<dbReference type="GO" id="GO:0003700">
    <property type="term" value="F:DNA-binding transcription factor activity"/>
    <property type="evidence" value="ECO:0007669"/>
    <property type="project" value="InterPro"/>
</dbReference>
<evidence type="ECO:0000256" key="2">
    <source>
        <dbReference type="ARBA" id="ARBA00006479"/>
    </source>
</evidence>
<comment type="caution">
    <text evidence="5">The sequence shown here is derived from an EMBL/GenBank/DDBJ whole genome shotgun (WGS) entry which is preliminary data.</text>
</comment>
<dbReference type="SUPFAM" id="SSF53067">
    <property type="entry name" value="Actin-like ATPase domain"/>
    <property type="match status" value="1"/>
</dbReference>
<dbReference type="GO" id="GO:0016301">
    <property type="term" value="F:kinase activity"/>
    <property type="evidence" value="ECO:0007669"/>
    <property type="project" value="UniProtKB-KW"/>
</dbReference>
<dbReference type="PANTHER" id="PTHR18964:SF149">
    <property type="entry name" value="BIFUNCTIONAL UDP-N-ACETYLGLUCOSAMINE 2-EPIMERASE_N-ACETYLMANNOSAMINE KINASE"/>
    <property type="match status" value="1"/>
</dbReference>
<evidence type="ECO:0000313" key="6">
    <source>
        <dbReference type="Proteomes" id="UP000295416"/>
    </source>
</evidence>
<dbReference type="InterPro" id="IPR000835">
    <property type="entry name" value="HTH_MarR-typ"/>
</dbReference>
<feature type="domain" description="HTH marR-type" evidence="4">
    <location>
        <begin position="17"/>
        <end position="56"/>
    </location>
</feature>
<dbReference type="Gene3D" id="1.10.10.10">
    <property type="entry name" value="Winged helix-like DNA-binding domain superfamily/Winged helix DNA-binding domain"/>
    <property type="match status" value="1"/>
</dbReference>
<evidence type="ECO:0000256" key="3">
    <source>
        <dbReference type="ARBA" id="ARBA00022629"/>
    </source>
</evidence>
<name>A0A4R2PAB9_9BACL</name>
<keyword evidence="3" id="KW-0119">Carbohydrate metabolism</keyword>
<accession>A0A4R2PAB9</accession>
<dbReference type="InterPro" id="IPR043129">
    <property type="entry name" value="ATPase_NBD"/>
</dbReference>
<protein>
    <submittedName>
        <fullName evidence="5">Glucokinase</fullName>
    </submittedName>
</protein>
<evidence type="ECO:0000259" key="4">
    <source>
        <dbReference type="Pfam" id="PF01047"/>
    </source>
</evidence>
<dbReference type="AlphaFoldDB" id="A0A4R2PAB9"/>
<dbReference type="PANTHER" id="PTHR18964">
    <property type="entry name" value="ROK (REPRESSOR, ORF, KINASE) FAMILY"/>
    <property type="match status" value="1"/>
</dbReference>
<keyword evidence="5" id="KW-0808">Transferase</keyword>
<reference evidence="5 6" key="1">
    <citation type="submission" date="2019-03" db="EMBL/GenBank/DDBJ databases">
        <title>Genomic Encyclopedia of Type Strains, Phase IV (KMG-IV): sequencing the most valuable type-strain genomes for metagenomic binning, comparative biology and taxonomic classification.</title>
        <authorList>
            <person name="Goeker M."/>
        </authorList>
    </citation>
    <scope>NUCLEOTIDE SEQUENCE [LARGE SCALE GENOMIC DNA]</scope>
    <source>
        <strain evidence="5 6">DSM 19377</strain>
    </source>
</reference>
<evidence type="ECO:0000256" key="1">
    <source>
        <dbReference type="ARBA" id="ARBA00002486"/>
    </source>
</evidence>
<proteinExistence type="inferred from homology"/>
<dbReference type="InterPro" id="IPR000600">
    <property type="entry name" value="ROK"/>
</dbReference>
<keyword evidence="5" id="KW-0418">Kinase</keyword>
<organism evidence="5 6">
    <name type="scientific">Scopulibacillus darangshiensis</name>
    <dbReference type="NCBI Taxonomy" id="442528"/>
    <lineage>
        <taxon>Bacteria</taxon>
        <taxon>Bacillati</taxon>
        <taxon>Bacillota</taxon>
        <taxon>Bacilli</taxon>
        <taxon>Bacillales</taxon>
        <taxon>Sporolactobacillaceae</taxon>
        <taxon>Scopulibacillus</taxon>
    </lineage>
</organism>
<evidence type="ECO:0000313" key="5">
    <source>
        <dbReference type="EMBL" id="TCP31318.1"/>
    </source>
</evidence>
<dbReference type="Gene3D" id="3.30.420.40">
    <property type="match status" value="2"/>
</dbReference>
<dbReference type="InterPro" id="IPR036390">
    <property type="entry name" value="WH_DNA-bd_sf"/>
</dbReference>
<dbReference type="GO" id="GO:0042732">
    <property type="term" value="P:D-xylose metabolic process"/>
    <property type="evidence" value="ECO:0007669"/>
    <property type="project" value="UniProtKB-KW"/>
</dbReference>
<dbReference type="Pfam" id="PF01047">
    <property type="entry name" value="MarR"/>
    <property type="match status" value="1"/>
</dbReference>
<dbReference type="CDD" id="cd23763">
    <property type="entry name" value="ASKHA_ATPase_ROK"/>
    <property type="match status" value="1"/>
</dbReference>
<keyword evidence="6" id="KW-1185">Reference proteome</keyword>
<dbReference type="RefSeq" id="WP_132743951.1">
    <property type="nucleotide sequence ID" value="NZ_SLXK01000003.1"/>
</dbReference>
<gene>
    <name evidence="5" type="ORF">EV207_103203</name>
</gene>
<keyword evidence="3" id="KW-0859">Xylose metabolism</keyword>
<comment type="function">
    <text evidence="1">Transcriptional repressor of xylose-utilizing enzymes.</text>
</comment>
<dbReference type="Proteomes" id="UP000295416">
    <property type="component" value="Unassembled WGS sequence"/>
</dbReference>
<dbReference type="EMBL" id="SLXK01000003">
    <property type="protein sequence ID" value="TCP31318.1"/>
    <property type="molecule type" value="Genomic_DNA"/>
</dbReference>
<dbReference type="SUPFAM" id="SSF46785">
    <property type="entry name" value="Winged helix' DNA-binding domain"/>
    <property type="match status" value="1"/>
</dbReference>
<dbReference type="InterPro" id="IPR036388">
    <property type="entry name" value="WH-like_DNA-bd_sf"/>
</dbReference>
<sequence length="387" mass="41549">MKKADAAYIKKINRKIVLDCIRENGPVSRSQISNLASISKPTVSCLVDGLLKEGWILEGEAGGSSIHGGRKPIYLRINETAAYIIGVDIGGTKVASGITDLSGKVLTWRWFKTSEPQNGQILNRLQHDVSSMIAELKIPEDKIMGMGIGNPGITDVEKGIVKEAPTLGWVNYPVKAAAEAIFDFPVFVDNDVNAGVLGEQWIGAGRGKRNIIYLAIGTGIGSGIILNGELYRGTNCGAGEIGYMVTDKKDAEHFNPIFKGFGYLESVAGGSFIGKKAGSIFSKDLTGKDVFQLAGKGERAARRIVDQATEHLAFAIVNVAALFDPELVILGGGVAQSLGEWIERIRETVKKYAPNHPEINMTSFGEEAGIIGAVSLFLKEHDSIITF</sequence>
<comment type="similarity">
    <text evidence="2">Belongs to the ROK (NagC/XylR) family.</text>
</comment>
<dbReference type="OrthoDB" id="9796533at2"/>
<dbReference type="Pfam" id="PF00480">
    <property type="entry name" value="ROK"/>
    <property type="match status" value="1"/>
</dbReference>